<keyword evidence="2 7" id="KW-0812">Transmembrane</keyword>
<keyword evidence="11" id="KW-1185">Reference proteome</keyword>
<sequence length="1601" mass="169074">MRPLSWCHLAAFLVFALARWCHAAAVDAEVRVFERQIGDLASSEGPTPTTTLELTESTPTALDVTTSTTATTESVEVSTTAASTEAQGVVPSSTSSSPTSVPTPAAAAVSEPASAPATVETYITITSLEPPTIYTNRGQQIIVLSGSNFSSLSTQPYALTTTNVTFPPEAASITLLSDTLLAVTVDTDALSLSGAIYTIGDFGITLNDDPSQSVVTAIRWVDPVKSIATRVRPSRVTVNQGGPVTVVGIDLLPPIGTALCVFNSTSTPYSPATYNPTQKSYDCNAPTLPASGVLLLNMLYYTPRFDLTPYGGPSASDLNRPSDYISTVVNQPLLLYYRAPAPEIVSAVFTGTGAIYVEFDRAITVYDTSIFMVDPLASSLKLVSGAAGRERFGCDKIFANPTAGTSARLWFRNGTSECRVQRLGPHSFRFHVGAAATVAMARAGLSPLAIDDDLNVKLGAVWTAGQQLSQTATGGVVVQGPRHGDYITRPTVRIEAPQLVSDCADVTYDLSRTMGALGRNFESAVFEVRPANEAIQGELDRFAELFLTQNELVYTIPSSLFPLGTHTTTFTLINFLNASGSTSFTTTKLPSSSVPYVTLVGPSNDAPLDQLHTITAEAHPTCGRQRPVAFAWASNDTDVSNTATTVLLQPYEMDVQRLYSFVVKARYTDEADENWWWLNYTFTSELDRIMPATVTEFSAAGVDNLELAAVPPTSLILSTTIFDSGYAPATTQANISDFTCIWSCAQLPDNTPCTKLETGQELAVPAMCDRADITGFLSPGTYAFEFEAVREQTGAELPSFVQTDNNNNNYKYNTALVVNVLDAPTVPMVTITPSSPHPSAWTPYTLTANIDPASLLTPAPASVLWTSNAICNNTTYSTVQLTDPTTPTQFFPALALIPAAQYCFTVTATDASGSTPGSATIIVDVLEPPAAGYCAPNATEGTAYVDVFRYTCAGWVTDPLAEPVFYAFWIRRASDDSSAVWSNLGPLSQSSVLDTVLAPGDYDITVNISDAAGSLAPIQPTYQITISGNSLVARQQQPSSSDAFTFLNASITSFLLTSDYRSAQTNLVVATQDLTPALLNSAYHVRLLDFYAALLDSNDLYLDATSGAPYMVQVLRALTLDSDQLDPQITNRVLELLRQLAPRVDATTARAATCIAPERAADVVAIGDALLASSSSSAAISSALSAVLDTFDTCMYRTLICSQSLTLTGLTSTRTVGITPVPAASSQTLAFCSAFQIPAADLGLAAGECFRYSCGETPTPQPPSDSSSSSLSQKVVGPITSLTLLTSTNTPLLPSALPAPSILITLRALASAIADRATGPLSCAWWDETTTSAATWSTEGCELADVNVGDGSVTCKCDHLTQFAVIVDPDGAVPSPSPSPPQPASSLAAESPEPTSTTSPALLIPESSSSTTSTTPNQDVPVPLPAPLSVAPSQIDPAPTTTTIPPTSPSSGTSPGKIAGLAIGVLLALALLVLVALYLWRRHTRNRWYGGSKGIALPPPNAAATREGANYNYGGYGAPPPARHRATTPPEVVQSHQGHFAHQGHRHSSGRYDGPHGQQLQYQQQPPPPRWDEHLANIGGRPGNSGSGGGGRGGGGREEYY</sequence>
<evidence type="ECO:0000256" key="3">
    <source>
        <dbReference type="ARBA" id="ARBA00022989"/>
    </source>
</evidence>
<evidence type="ECO:0000256" key="7">
    <source>
        <dbReference type="SAM" id="Phobius"/>
    </source>
</evidence>
<evidence type="ECO:0000313" key="10">
    <source>
        <dbReference type="EMBL" id="TPX55824.1"/>
    </source>
</evidence>
<dbReference type="InterPro" id="IPR057244">
    <property type="entry name" value="GAIN_B"/>
</dbReference>
<feature type="chain" id="PRO_5021508926" description="GAIN-B domain-containing protein" evidence="8">
    <location>
        <begin position="24"/>
        <end position="1601"/>
    </location>
</feature>
<name>A0A507DVP9_9FUNG</name>
<evidence type="ECO:0000259" key="9">
    <source>
        <dbReference type="PROSITE" id="PS50221"/>
    </source>
</evidence>
<feature type="signal peptide" evidence="8">
    <location>
        <begin position="1"/>
        <end position="23"/>
    </location>
</feature>
<reference evidence="10 11" key="1">
    <citation type="journal article" date="2019" name="Sci. Rep.">
        <title>Comparative genomics of chytrid fungi reveal insights into the obligate biotrophic and pathogenic lifestyle of Synchytrium endobioticum.</title>
        <authorList>
            <person name="van de Vossenberg B.T.L.H."/>
            <person name="Warris S."/>
            <person name="Nguyen H.D.T."/>
            <person name="van Gent-Pelzer M.P.E."/>
            <person name="Joly D.L."/>
            <person name="van de Geest H.C."/>
            <person name="Bonants P.J.M."/>
            <person name="Smith D.S."/>
            <person name="Levesque C.A."/>
            <person name="van der Lee T.A.J."/>
        </authorList>
    </citation>
    <scope>NUCLEOTIDE SEQUENCE [LARGE SCALE GENOMIC DNA]</scope>
    <source>
        <strain evidence="10 11">CBS 809.83</strain>
    </source>
</reference>
<dbReference type="PANTHER" id="PTHR24216:SF65">
    <property type="entry name" value="PAXILLIN-LIKE PROTEIN 1"/>
    <property type="match status" value="1"/>
</dbReference>
<dbReference type="PROSITE" id="PS50221">
    <property type="entry name" value="GAIN_B"/>
    <property type="match status" value="1"/>
</dbReference>
<evidence type="ECO:0000256" key="1">
    <source>
        <dbReference type="ARBA" id="ARBA00004370"/>
    </source>
</evidence>
<accession>A0A507DVP9</accession>
<feature type="compositionally biased region" description="Low complexity" evidence="6">
    <location>
        <begin position="42"/>
        <end position="109"/>
    </location>
</feature>
<dbReference type="PANTHER" id="PTHR24216">
    <property type="entry name" value="PAXILLIN-RELATED"/>
    <property type="match status" value="1"/>
</dbReference>
<evidence type="ECO:0000256" key="6">
    <source>
        <dbReference type="SAM" id="MobiDB-lite"/>
    </source>
</evidence>
<dbReference type="Pfam" id="PF01825">
    <property type="entry name" value="GPS"/>
    <property type="match status" value="1"/>
</dbReference>
<dbReference type="Gene3D" id="2.60.220.50">
    <property type="match status" value="1"/>
</dbReference>
<evidence type="ECO:0000256" key="8">
    <source>
        <dbReference type="SAM" id="SignalP"/>
    </source>
</evidence>
<organism evidence="10 11">
    <name type="scientific">Powellomyces hirtus</name>
    <dbReference type="NCBI Taxonomy" id="109895"/>
    <lineage>
        <taxon>Eukaryota</taxon>
        <taxon>Fungi</taxon>
        <taxon>Fungi incertae sedis</taxon>
        <taxon>Chytridiomycota</taxon>
        <taxon>Chytridiomycota incertae sedis</taxon>
        <taxon>Chytridiomycetes</taxon>
        <taxon>Spizellomycetales</taxon>
        <taxon>Powellomycetaceae</taxon>
        <taxon>Powellomyces</taxon>
    </lineage>
</organism>
<evidence type="ECO:0000256" key="5">
    <source>
        <dbReference type="ARBA" id="ARBA00023157"/>
    </source>
</evidence>
<feature type="compositionally biased region" description="Low complexity" evidence="6">
    <location>
        <begin position="1384"/>
        <end position="1396"/>
    </location>
</feature>
<feature type="compositionally biased region" description="Gly residues" evidence="6">
    <location>
        <begin position="1580"/>
        <end position="1594"/>
    </location>
</feature>
<evidence type="ECO:0000313" key="11">
    <source>
        <dbReference type="Proteomes" id="UP000318582"/>
    </source>
</evidence>
<dbReference type="EMBL" id="QEAQ01000094">
    <property type="protein sequence ID" value="TPX55824.1"/>
    <property type="molecule type" value="Genomic_DNA"/>
</dbReference>
<comment type="caution">
    <text evidence="10">The sequence shown here is derived from an EMBL/GenBank/DDBJ whole genome shotgun (WGS) entry which is preliminary data.</text>
</comment>
<evidence type="ECO:0000256" key="2">
    <source>
        <dbReference type="ARBA" id="ARBA00022692"/>
    </source>
</evidence>
<protein>
    <recommendedName>
        <fullName evidence="9">GAIN-B domain-containing protein</fullName>
    </recommendedName>
</protein>
<gene>
    <name evidence="10" type="ORF">PhCBS80983_g04992</name>
</gene>
<dbReference type="InterPro" id="IPR046338">
    <property type="entry name" value="GAIN_dom_sf"/>
</dbReference>
<feature type="region of interest" description="Disordered" evidence="6">
    <location>
        <begin position="40"/>
        <end position="109"/>
    </location>
</feature>
<feature type="transmembrane region" description="Helical" evidence="7">
    <location>
        <begin position="1458"/>
        <end position="1480"/>
    </location>
</feature>
<feature type="region of interest" description="Disordered" evidence="6">
    <location>
        <begin position="1371"/>
        <end position="1454"/>
    </location>
</feature>
<dbReference type="SMART" id="SM00303">
    <property type="entry name" value="GPS"/>
    <property type="match status" value="1"/>
</dbReference>
<evidence type="ECO:0000256" key="4">
    <source>
        <dbReference type="ARBA" id="ARBA00023136"/>
    </source>
</evidence>
<keyword evidence="4 7" id="KW-0472">Membrane</keyword>
<dbReference type="STRING" id="109895.A0A507DVP9"/>
<feature type="compositionally biased region" description="Low complexity" evidence="6">
    <location>
        <begin position="1427"/>
        <end position="1454"/>
    </location>
</feature>
<dbReference type="GO" id="GO:0016020">
    <property type="term" value="C:membrane"/>
    <property type="evidence" value="ECO:0007669"/>
    <property type="project" value="UniProtKB-SubCell"/>
</dbReference>
<proteinExistence type="predicted"/>
<dbReference type="Pfam" id="PF02010">
    <property type="entry name" value="REJ"/>
    <property type="match status" value="1"/>
</dbReference>
<dbReference type="InterPro" id="IPR002859">
    <property type="entry name" value="PKD/REJ-like"/>
</dbReference>
<keyword evidence="8" id="KW-0732">Signal</keyword>
<comment type="subcellular location">
    <subcellularLocation>
        <location evidence="1">Membrane</location>
    </subcellularLocation>
</comment>
<keyword evidence="5" id="KW-1015">Disulfide bond</keyword>
<dbReference type="InterPro" id="IPR000203">
    <property type="entry name" value="GPS"/>
</dbReference>
<dbReference type="Proteomes" id="UP000318582">
    <property type="component" value="Unassembled WGS sequence"/>
</dbReference>
<keyword evidence="3 7" id="KW-1133">Transmembrane helix</keyword>
<feature type="domain" description="GAIN-B" evidence="9">
    <location>
        <begin position="1195"/>
        <end position="1373"/>
    </location>
</feature>
<feature type="region of interest" description="Disordered" evidence="6">
    <location>
        <begin position="1515"/>
        <end position="1601"/>
    </location>
</feature>